<protein>
    <submittedName>
        <fullName evidence="1">Uncharacterized protein</fullName>
    </submittedName>
</protein>
<sequence>MKNHDTKPLITLGGYGKMRVWLTNNEETRGGF</sequence>
<proteinExistence type="predicted"/>
<dbReference type="KEGG" id="bca:BCE_3760"/>
<dbReference type="Proteomes" id="UP000002527">
    <property type="component" value="Chromosome"/>
</dbReference>
<organism evidence="1 2">
    <name type="scientific">Bacillus cereus (strain ATCC 10987 / NRS 248)</name>
    <dbReference type="NCBI Taxonomy" id="222523"/>
    <lineage>
        <taxon>Bacteria</taxon>
        <taxon>Bacillati</taxon>
        <taxon>Bacillota</taxon>
        <taxon>Bacilli</taxon>
        <taxon>Bacillales</taxon>
        <taxon>Bacillaceae</taxon>
        <taxon>Bacillus</taxon>
        <taxon>Bacillus cereus group</taxon>
    </lineage>
</organism>
<name>Q733A0_BACC1</name>
<dbReference type="AlphaFoldDB" id="Q733A0"/>
<gene>
    <name evidence="1" type="ordered locus">BCE_3760</name>
</gene>
<dbReference type="HOGENOM" id="CLU_3387854_0_0_9"/>
<reference evidence="1 2" key="1">
    <citation type="journal article" date="2004" name="Nucleic Acids Res.">
        <title>The genome sequence of Bacillus cereus ATCC 10987 reveals metabolic adaptations and a large plasmid related to Bacillus anthracis pXO1.</title>
        <authorList>
            <person name="Rasko D.A."/>
            <person name="Ravel J."/>
            <person name="Okstad O.A."/>
            <person name="Helgason E."/>
            <person name="Cer R.Z."/>
            <person name="Jiang L."/>
            <person name="Shores K.A."/>
            <person name="Fouts D.E."/>
            <person name="Tourasse N.J."/>
            <person name="Angiuoli S.V."/>
            <person name="Kolonay J."/>
            <person name="Nelson W.C."/>
            <person name="Kolsto A.-B."/>
            <person name="Fraser C.M."/>
            <person name="Read T.D."/>
        </authorList>
    </citation>
    <scope>NUCLEOTIDE SEQUENCE [LARGE SCALE GENOMIC DNA]</scope>
    <source>
        <strain evidence="2">ATCC 10987 / NRS 248</strain>
    </source>
</reference>
<dbReference type="EMBL" id="AE017194">
    <property type="protein sequence ID" value="AAS42665.1"/>
    <property type="molecule type" value="Genomic_DNA"/>
</dbReference>
<evidence type="ECO:0000313" key="2">
    <source>
        <dbReference type="Proteomes" id="UP000002527"/>
    </source>
</evidence>
<accession>Q733A0</accession>
<evidence type="ECO:0000313" key="1">
    <source>
        <dbReference type="EMBL" id="AAS42665.1"/>
    </source>
</evidence>